<gene>
    <name evidence="1" type="ORF">HAZT_HAZT001785</name>
</gene>
<sequence>MDFEGHEVDFERHEVDFEGNEVDFEGHEVDFNENLNDVRIDRCGQKAPGIQQLTCLTWLYGPLSNISY</sequence>
<accession>A0A6A0GVZ5</accession>
<protein>
    <submittedName>
        <fullName evidence="1">Uncharacterized protein</fullName>
    </submittedName>
</protein>
<proteinExistence type="predicted"/>
<evidence type="ECO:0000313" key="1">
    <source>
        <dbReference type="EMBL" id="KAA0189081.1"/>
    </source>
</evidence>
<reference evidence="1" key="3">
    <citation type="submission" date="2019-06" db="EMBL/GenBank/DDBJ databases">
        <authorList>
            <person name="Poynton C."/>
            <person name="Hasenbein S."/>
            <person name="Benoit J.B."/>
            <person name="Sepulveda M.S."/>
            <person name="Poelchau M.F."/>
            <person name="Murali S.C."/>
            <person name="Chen S."/>
            <person name="Glastad K.M."/>
            <person name="Werren J.H."/>
            <person name="Vineis J.H."/>
            <person name="Bowen J.L."/>
            <person name="Friedrich M."/>
            <person name="Jones J."/>
            <person name="Robertson H.M."/>
            <person name="Feyereisen R."/>
            <person name="Mechler-Hickson A."/>
            <person name="Mathers N."/>
            <person name="Lee C.E."/>
            <person name="Colbourne J.K."/>
            <person name="Biales A."/>
            <person name="Johnston J.S."/>
            <person name="Wellborn G.A."/>
            <person name="Rosendale A.J."/>
            <person name="Cridge A.G."/>
            <person name="Munoz-Torres M.C."/>
            <person name="Bain P.A."/>
            <person name="Manny A.R."/>
            <person name="Major K.M."/>
            <person name="Lambert F.N."/>
            <person name="Vulpe C.D."/>
            <person name="Tuck P."/>
            <person name="Blalock B.J."/>
            <person name="Lin Y.-Y."/>
            <person name="Smith M.E."/>
            <person name="Ochoa-Acuna H."/>
            <person name="Chen M.-J.M."/>
            <person name="Childers C.P."/>
            <person name="Qu J."/>
            <person name="Dugan S."/>
            <person name="Lee S.L."/>
            <person name="Chao H."/>
            <person name="Dinh H."/>
            <person name="Han Y."/>
            <person name="Doddapaneni H."/>
            <person name="Worley K.C."/>
            <person name="Muzny D.M."/>
            <person name="Gibbs R.A."/>
            <person name="Richards S."/>
        </authorList>
    </citation>
    <scope>NUCLEOTIDE SEQUENCE</scope>
    <source>
        <strain evidence="1">HAZT.00-mixed</strain>
        <tissue evidence="1">Whole organism</tissue>
    </source>
</reference>
<reference evidence="1" key="2">
    <citation type="journal article" date="2018" name="Environ. Sci. Technol.">
        <title>The Toxicogenome of Hyalella azteca: A Model for Sediment Ecotoxicology and Evolutionary Toxicology.</title>
        <authorList>
            <person name="Poynton H.C."/>
            <person name="Hasenbein S."/>
            <person name="Benoit J.B."/>
            <person name="Sepulveda M.S."/>
            <person name="Poelchau M.F."/>
            <person name="Hughes D.S.T."/>
            <person name="Murali S.C."/>
            <person name="Chen S."/>
            <person name="Glastad K.M."/>
            <person name="Goodisman M.A.D."/>
            <person name="Werren J.H."/>
            <person name="Vineis J.H."/>
            <person name="Bowen J.L."/>
            <person name="Friedrich M."/>
            <person name="Jones J."/>
            <person name="Robertson H.M."/>
            <person name="Feyereisen R."/>
            <person name="Mechler-Hickson A."/>
            <person name="Mathers N."/>
            <person name="Lee C.E."/>
            <person name="Colbourne J.K."/>
            <person name="Biales A."/>
            <person name="Johnston J.S."/>
            <person name="Wellborn G.A."/>
            <person name="Rosendale A.J."/>
            <person name="Cridge A.G."/>
            <person name="Munoz-Torres M.C."/>
            <person name="Bain P.A."/>
            <person name="Manny A.R."/>
            <person name="Major K.M."/>
            <person name="Lambert F.N."/>
            <person name="Vulpe C.D."/>
            <person name="Tuck P."/>
            <person name="Blalock B.J."/>
            <person name="Lin Y.Y."/>
            <person name="Smith M.E."/>
            <person name="Ochoa-Acuna H."/>
            <person name="Chen M.M."/>
            <person name="Childers C.P."/>
            <person name="Qu J."/>
            <person name="Dugan S."/>
            <person name="Lee S.L."/>
            <person name="Chao H."/>
            <person name="Dinh H."/>
            <person name="Han Y."/>
            <person name="Doddapaneni H."/>
            <person name="Worley K.C."/>
            <person name="Muzny D.M."/>
            <person name="Gibbs R.A."/>
            <person name="Richards S."/>
        </authorList>
    </citation>
    <scope>NUCLEOTIDE SEQUENCE</scope>
    <source>
        <strain evidence="1">HAZT.00-mixed</strain>
        <tissue evidence="1">Whole organism</tissue>
    </source>
</reference>
<dbReference type="Proteomes" id="UP000711488">
    <property type="component" value="Unassembled WGS sequence"/>
</dbReference>
<name>A0A6A0GVZ5_HYAAZ</name>
<reference evidence="1" key="1">
    <citation type="submission" date="2014-08" db="EMBL/GenBank/DDBJ databases">
        <authorList>
            <person name="Murali S."/>
            <person name="Richards S."/>
            <person name="Bandaranaike D."/>
            <person name="Bellair M."/>
            <person name="Blankenburg K."/>
            <person name="Chao H."/>
            <person name="Dinh H."/>
            <person name="Doddapaneni H."/>
            <person name="Dugan-Rocha S."/>
            <person name="Elkadiri S."/>
            <person name="Gnanaolivu R."/>
            <person name="Hughes D."/>
            <person name="Lee S."/>
            <person name="Li M."/>
            <person name="Ming W."/>
            <person name="Munidasa M."/>
            <person name="Muniz J."/>
            <person name="Nguyen L."/>
            <person name="Osuji N."/>
            <person name="Pu L.-L."/>
            <person name="Puazo M."/>
            <person name="Skinner E."/>
            <person name="Qu C."/>
            <person name="Quiroz J."/>
            <person name="Raj R."/>
            <person name="Weissenberger G."/>
            <person name="Xin Y."/>
            <person name="Zou X."/>
            <person name="Han Y."/>
            <person name="Worley K."/>
            <person name="Muzny D."/>
            <person name="Gibbs R."/>
        </authorList>
    </citation>
    <scope>NUCLEOTIDE SEQUENCE</scope>
    <source>
        <strain evidence="1">HAZT.00-mixed</strain>
        <tissue evidence="1">Whole organism</tissue>
    </source>
</reference>
<dbReference type="EMBL" id="JQDR03013830">
    <property type="protein sequence ID" value="KAA0189081.1"/>
    <property type="molecule type" value="Genomic_DNA"/>
</dbReference>
<comment type="caution">
    <text evidence="1">The sequence shown here is derived from an EMBL/GenBank/DDBJ whole genome shotgun (WGS) entry which is preliminary data.</text>
</comment>
<organism evidence="1">
    <name type="scientific">Hyalella azteca</name>
    <name type="common">Amphipod</name>
    <dbReference type="NCBI Taxonomy" id="294128"/>
    <lineage>
        <taxon>Eukaryota</taxon>
        <taxon>Metazoa</taxon>
        <taxon>Ecdysozoa</taxon>
        <taxon>Arthropoda</taxon>
        <taxon>Crustacea</taxon>
        <taxon>Multicrustacea</taxon>
        <taxon>Malacostraca</taxon>
        <taxon>Eumalacostraca</taxon>
        <taxon>Peracarida</taxon>
        <taxon>Amphipoda</taxon>
        <taxon>Senticaudata</taxon>
        <taxon>Talitrida</taxon>
        <taxon>Talitroidea</taxon>
        <taxon>Hyalellidae</taxon>
        <taxon>Hyalella</taxon>
    </lineage>
</organism>
<dbReference type="AlphaFoldDB" id="A0A6A0GVZ5"/>